<feature type="binding site" evidence="11">
    <location>
        <position position="132"/>
    </location>
    <ligand>
        <name>substrate</name>
    </ligand>
</feature>
<comment type="caution">
    <text evidence="11">Lacks conserved residue(s) required for the propagation of feature annotation.</text>
</comment>
<dbReference type="AlphaFoldDB" id="A0A6A0B962"/>
<evidence type="ECO:0000256" key="6">
    <source>
        <dbReference type="ARBA" id="ARBA00022741"/>
    </source>
</evidence>
<comment type="caution">
    <text evidence="12">The sequence shown here is derived from an EMBL/GenBank/DDBJ whole genome shotgun (WGS) entry which is preliminary data.</text>
</comment>
<dbReference type="InterPro" id="IPR023000">
    <property type="entry name" value="Shikimate_kinase_CS"/>
</dbReference>
<dbReference type="PANTHER" id="PTHR21087">
    <property type="entry name" value="SHIKIMATE KINASE"/>
    <property type="match status" value="1"/>
</dbReference>
<accession>A0A6A0B962</accession>
<comment type="pathway">
    <text evidence="1 11">Metabolic intermediate biosynthesis; chorismate biosynthesis; chorismate from D-erythrose 4-phosphate and phosphoenolpyruvate: step 5/7.</text>
</comment>
<keyword evidence="7 11" id="KW-0418">Kinase</keyword>
<keyword evidence="9 11" id="KW-0057">Aromatic amino acid biosynthesis</keyword>
<keyword evidence="11" id="KW-0479">Metal-binding</keyword>
<dbReference type="GO" id="GO:0000287">
    <property type="term" value="F:magnesium ion binding"/>
    <property type="evidence" value="ECO:0007669"/>
    <property type="project" value="UniProtKB-UniRule"/>
</dbReference>
<keyword evidence="13" id="KW-1185">Reference proteome</keyword>
<reference evidence="12 13" key="1">
    <citation type="submission" date="2020-02" db="EMBL/GenBank/DDBJ databases">
        <title>Draft genome sequence of Lactococcus sp. Hs30E4-3.</title>
        <authorList>
            <person name="Noda S."/>
            <person name="Yuki M."/>
            <person name="Ohkuma M."/>
        </authorList>
    </citation>
    <scope>NUCLEOTIDE SEQUENCE [LARGE SCALE GENOMIC DNA]</scope>
    <source>
        <strain evidence="12 13">Hs30E4-3</strain>
    </source>
</reference>
<organism evidence="12 13">
    <name type="scientific">Pseudolactococcus hodotermopsidis</name>
    <dbReference type="NCBI Taxonomy" id="2709157"/>
    <lineage>
        <taxon>Bacteria</taxon>
        <taxon>Bacillati</taxon>
        <taxon>Bacillota</taxon>
        <taxon>Bacilli</taxon>
        <taxon>Lactobacillales</taxon>
        <taxon>Streptococcaceae</taxon>
        <taxon>Pseudolactococcus</taxon>
    </lineage>
</organism>
<evidence type="ECO:0000313" key="13">
    <source>
        <dbReference type="Proteomes" id="UP000480303"/>
    </source>
</evidence>
<evidence type="ECO:0000256" key="5">
    <source>
        <dbReference type="ARBA" id="ARBA00022679"/>
    </source>
</evidence>
<dbReference type="EC" id="2.7.1.71" evidence="3 11"/>
<gene>
    <name evidence="11 12" type="primary">aroK</name>
    <name evidence="12" type="ORF">Hs30E_05210</name>
</gene>
<dbReference type="Proteomes" id="UP000480303">
    <property type="component" value="Unassembled WGS sequence"/>
</dbReference>
<evidence type="ECO:0000256" key="3">
    <source>
        <dbReference type="ARBA" id="ARBA00012154"/>
    </source>
</evidence>
<dbReference type="GO" id="GO:0009423">
    <property type="term" value="P:chorismate biosynthetic process"/>
    <property type="evidence" value="ECO:0007669"/>
    <property type="project" value="UniProtKB-UniRule"/>
</dbReference>
<evidence type="ECO:0000256" key="2">
    <source>
        <dbReference type="ARBA" id="ARBA00006997"/>
    </source>
</evidence>
<comment type="catalytic activity">
    <reaction evidence="10 11">
        <text>shikimate + ATP = 3-phosphoshikimate + ADP + H(+)</text>
        <dbReference type="Rhea" id="RHEA:13121"/>
        <dbReference type="ChEBI" id="CHEBI:15378"/>
        <dbReference type="ChEBI" id="CHEBI:30616"/>
        <dbReference type="ChEBI" id="CHEBI:36208"/>
        <dbReference type="ChEBI" id="CHEBI:145989"/>
        <dbReference type="ChEBI" id="CHEBI:456216"/>
        <dbReference type="EC" id="2.7.1.71"/>
    </reaction>
</comment>
<dbReference type="HAMAP" id="MF_00109">
    <property type="entry name" value="Shikimate_kinase"/>
    <property type="match status" value="1"/>
</dbReference>
<dbReference type="PANTHER" id="PTHR21087:SF16">
    <property type="entry name" value="SHIKIMATE KINASE 1, CHLOROPLASTIC"/>
    <property type="match status" value="1"/>
</dbReference>
<evidence type="ECO:0000256" key="4">
    <source>
        <dbReference type="ARBA" id="ARBA00022605"/>
    </source>
</evidence>
<keyword evidence="5 11" id="KW-0808">Transferase</keyword>
<feature type="binding site" evidence="11">
    <location>
        <position position="73"/>
    </location>
    <ligand>
        <name>substrate</name>
    </ligand>
</feature>
<comment type="similarity">
    <text evidence="2 11">Belongs to the shikimate kinase family.</text>
</comment>
<evidence type="ECO:0000256" key="7">
    <source>
        <dbReference type="ARBA" id="ARBA00022777"/>
    </source>
</evidence>
<evidence type="ECO:0000256" key="1">
    <source>
        <dbReference type="ARBA" id="ARBA00004842"/>
    </source>
</evidence>
<dbReference type="SUPFAM" id="SSF52540">
    <property type="entry name" value="P-loop containing nucleoside triphosphate hydrolases"/>
    <property type="match status" value="1"/>
</dbReference>
<comment type="subcellular location">
    <subcellularLocation>
        <location evidence="11">Cytoplasm</location>
    </subcellularLocation>
</comment>
<comment type="cofactor">
    <cofactor evidence="11">
        <name>Mg(2+)</name>
        <dbReference type="ChEBI" id="CHEBI:18420"/>
    </cofactor>
    <text evidence="11">Binds 1 Mg(2+) ion per subunit.</text>
</comment>
<dbReference type="GO" id="GO:0005829">
    <property type="term" value="C:cytosol"/>
    <property type="evidence" value="ECO:0007669"/>
    <property type="project" value="TreeGrafter"/>
</dbReference>
<dbReference type="RefSeq" id="WP_172207740.1">
    <property type="nucleotide sequence ID" value="NZ_BLLI01000009.1"/>
</dbReference>
<dbReference type="PRINTS" id="PR01100">
    <property type="entry name" value="SHIKIMTKNASE"/>
</dbReference>
<dbReference type="GO" id="GO:0004765">
    <property type="term" value="F:shikimate kinase activity"/>
    <property type="evidence" value="ECO:0007669"/>
    <property type="project" value="UniProtKB-UniRule"/>
</dbReference>
<dbReference type="InterPro" id="IPR000623">
    <property type="entry name" value="Shikimate_kinase/TSH1"/>
</dbReference>
<dbReference type="EMBL" id="BLLI01000009">
    <property type="protein sequence ID" value="GFH41970.1"/>
    <property type="molecule type" value="Genomic_DNA"/>
</dbReference>
<feature type="binding site" evidence="11">
    <location>
        <position position="14"/>
    </location>
    <ligand>
        <name>Mg(2+)</name>
        <dbReference type="ChEBI" id="CHEBI:18420"/>
    </ligand>
</feature>
<dbReference type="InterPro" id="IPR027417">
    <property type="entry name" value="P-loop_NTPase"/>
</dbReference>
<evidence type="ECO:0000256" key="9">
    <source>
        <dbReference type="ARBA" id="ARBA00023141"/>
    </source>
</evidence>
<dbReference type="PROSITE" id="PS01128">
    <property type="entry name" value="SHIKIMATE_KINASE"/>
    <property type="match status" value="1"/>
</dbReference>
<keyword evidence="11" id="KW-0460">Magnesium</keyword>
<dbReference type="Gene3D" id="3.40.50.300">
    <property type="entry name" value="P-loop containing nucleotide triphosphate hydrolases"/>
    <property type="match status" value="1"/>
</dbReference>
<evidence type="ECO:0000256" key="8">
    <source>
        <dbReference type="ARBA" id="ARBA00022840"/>
    </source>
</evidence>
<keyword evidence="6 11" id="KW-0547">Nucleotide-binding</keyword>
<dbReference type="InterPro" id="IPR031322">
    <property type="entry name" value="Shikimate/glucono_kinase"/>
</dbReference>
<dbReference type="CDD" id="cd00464">
    <property type="entry name" value="SK"/>
    <property type="match status" value="1"/>
</dbReference>
<comment type="function">
    <text evidence="11">Catalyzes the specific phosphorylation of the 3-hydroxyl group of shikimic acid using ATP as a cosubstrate.</text>
</comment>
<dbReference type="GO" id="GO:0008652">
    <property type="term" value="P:amino acid biosynthetic process"/>
    <property type="evidence" value="ECO:0007669"/>
    <property type="project" value="UniProtKB-KW"/>
</dbReference>
<feature type="binding site" evidence="11">
    <location>
        <position position="28"/>
    </location>
    <ligand>
        <name>substrate</name>
    </ligand>
</feature>
<dbReference type="Pfam" id="PF01202">
    <property type="entry name" value="SKI"/>
    <property type="match status" value="1"/>
</dbReference>
<evidence type="ECO:0000313" key="12">
    <source>
        <dbReference type="EMBL" id="GFH41970.1"/>
    </source>
</evidence>
<dbReference type="UniPathway" id="UPA00053">
    <property type="reaction ID" value="UER00088"/>
</dbReference>
<sequence>MTTFLIGFMGSGKSTIASLLSADFVDMDTVIVDKIGMPIADFFAQFGERRFREIESQVLQELTTSGRVIATGGGVVVAAENRRILHESTAEVIYLKADFSELYRRISADRQNVRPIFENNSRADLQLIFDKRVAFYEEIASKIITVTGKSPCEIVKEIQT</sequence>
<evidence type="ECO:0000256" key="11">
    <source>
        <dbReference type="HAMAP-Rule" id="MF_00109"/>
    </source>
</evidence>
<feature type="binding site" evidence="11">
    <location>
        <begin position="10"/>
        <end position="15"/>
    </location>
    <ligand>
        <name>ATP</name>
        <dbReference type="ChEBI" id="CHEBI:30616"/>
    </ligand>
</feature>
<name>A0A6A0B962_9LACT</name>
<keyword evidence="4 11" id="KW-0028">Amino-acid biosynthesis</keyword>
<comment type="subunit">
    <text evidence="11">Monomer.</text>
</comment>
<keyword evidence="8 11" id="KW-0067">ATP-binding</keyword>
<evidence type="ECO:0000256" key="10">
    <source>
        <dbReference type="ARBA" id="ARBA00048567"/>
    </source>
</evidence>
<feature type="binding site" evidence="11">
    <location>
        <position position="52"/>
    </location>
    <ligand>
        <name>substrate</name>
    </ligand>
</feature>
<protein>
    <recommendedName>
        <fullName evidence="3 11">Shikimate kinase</fullName>
        <shortName evidence="11">SK</shortName>
        <ecNumber evidence="3 11">2.7.1.71</ecNumber>
    </recommendedName>
</protein>
<keyword evidence="11" id="KW-0963">Cytoplasm</keyword>
<feature type="binding site" evidence="11">
    <location>
        <position position="114"/>
    </location>
    <ligand>
        <name>ATP</name>
        <dbReference type="ChEBI" id="CHEBI:30616"/>
    </ligand>
</feature>
<dbReference type="GO" id="GO:0005524">
    <property type="term" value="F:ATP binding"/>
    <property type="evidence" value="ECO:0007669"/>
    <property type="project" value="UniProtKB-UniRule"/>
</dbReference>
<proteinExistence type="inferred from homology"/>
<dbReference type="GO" id="GO:0009073">
    <property type="term" value="P:aromatic amino acid family biosynthetic process"/>
    <property type="evidence" value="ECO:0007669"/>
    <property type="project" value="UniProtKB-KW"/>
</dbReference>